<comment type="caution">
    <text evidence="1">The sequence shown here is derived from an EMBL/GenBank/DDBJ whole genome shotgun (WGS) entry which is preliminary data.</text>
</comment>
<organism evidence="1 2">
    <name type="scientific">Microbacterium helvum</name>
    <dbReference type="NCBI Taxonomy" id="2773713"/>
    <lineage>
        <taxon>Bacteria</taxon>
        <taxon>Bacillati</taxon>
        <taxon>Actinomycetota</taxon>
        <taxon>Actinomycetes</taxon>
        <taxon>Micrococcales</taxon>
        <taxon>Microbacteriaceae</taxon>
        <taxon>Microbacterium</taxon>
    </lineage>
</organism>
<sequence length="94" mass="10059">MLTLTDNAATLISGFVRSQGRNTRSGIRIRMAGGDHAHGLNVEYAAAPSPADEIVERNGARVFLDSSAALYLASKELDATFRNGMVDLTVHDRG</sequence>
<evidence type="ECO:0000313" key="2">
    <source>
        <dbReference type="Proteomes" id="UP000598426"/>
    </source>
</evidence>
<keyword evidence="2" id="KW-1185">Reference proteome</keyword>
<evidence type="ECO:0000313" key="1">
    <source>
        <dbReference type="EMBL" id="MBD3940502.1"/>
    </source>
</evidence>
<dbReference type="EMBL" id="JACXZS010000001">
    <property type="protein sequence ID" value="MBD3940502.1"/>
    <property type="molecule type" value="Genomic_DNA"/>
</dbReference>
<dbReference type="InterPro" id="IPR035903">
    <property type="entry name" value="HesB-like_dom_sf"/>
</dbReference>
<dbReference type="Proteomes" id="UP000598426">
    <property type="component" value="Unassembled WGS sequence"/>
</dbReference>
<reference evidence="1 2" key="1">
    <citation type="submission" date="2020-09" db="EMBL/GenBank/DDBJ databases">
        <title>Isolation and identification of active actinomycetes.</title>
        <authorList>
            <person name="Li X."/>
        </authorList>
    </citation>
    <scope>NUCLEOTIDE SEQUENCE [LARGE SCALE GENOMIC DNA]</scope>
    <source>
        <strain evidence="1 2">NEAU-LLC</strain>
    </source>
</reference>
<protein>
    <submittedName>
        <fullName evidence="1">Fe-S cluster assembly protein HesB</fullName>
    </submittedName>
</protein>
<name>A0ABR8NJ95_9MICO</name>
<dbReference type="RefSeq" id="WP_191170116.1">
    <property type="nucleotide sequence ID" value="NZ_JACXZS010000001.1"/>
</dbReference>
<accession>A0ABR8NJ95</accession>
<gene>
    <name evidence="1" type="ORF">IF188_02155</name>
</gene>
<proteinExistence type="predicted"/>
<dbReference type="SUPFAM" id="SSF89360">
    <property type="entry name" value="HesB-like domain"/>
    <property type="match status" value="1"/>
</dbReference>
<dbReference type="Gene3D" id="2.60.300.12">
    <property type="entry name" value="HesB-like domain"/>
    <property type="match status" value="1"/>
</dbReference>